<dbReference type="InterPro" id="IPR036678">
    <property type="entry name" value="MutS_con_dom_sf"/>
</dbReference>
<comment type="function">
    <text evidence="1">Component of the ribosome, a large ribonucleoprotein complex responsible for the synthesis of proteins in the cell. The small ribosomal subunit (SSU) binds messenger RNAs (mRNAs) and translates the encoded message by selecting cognate aminoacyl-transfer RNA (tRNA) molecules. The large subunit (LSU) contains the ribosomal catalytic site termed the peptidyl transferase center (PTC), which catalyzes the formation of peptide bonds, thereby polymerizing the amino acids delivered by tRNAs into a polypeptide chain. The nascent polypeptides leave the ribosome through a tunnel in the LSU and interact with protein factors that function in enzymatic processing, targeting, and the membrane insertion of nascent chains at the exit of the ribosomal tunnel.</text>
</comment>
<dbReference type="Pfam" id="PF05192">
    <property type="entry name" value="MutS_III"/>
    <property type="match status" value="1"/>
</dbReference>
<keyword evidence="8" id="KW-0689">Ribosomal protein</keyword>
<dbReference type="InterPro" id="IPR045076">
    <property type="entry name" value="MutS"/>
</dbReference>
<evidence type="ECO:0000256" key="13">
    <source>
        <dbReference type="ARBA" id="ARBA00064337"/>
    </source>
</evidence>
<feature type="compositionally biased region" description="Low complexity" evidence="15">
    <location>
        <begin position="669"/>
        <end position="681"/>
    </location>
</feature>
<dbReference type="FunFam" id="1.10.1420.10:FF:000015">
    <property type="entry name" value="DNA mismatch repair protein Msh2"/>
    <property type="match status" value="1"/>
</dbReference>
<reference evidence="17" key="1">
    <citation type="submission" date="2021-01" db="EMBL/GenBank/DDBJ databases">
        <authorList>
            <person name="Kaushik A."/>
        </authorList>
    </citation>
    <scope>NUCLEOTIDE SEQUENCE</scope>
    <source>
        <strain evidence="17">AG5</strain>
    </source>
</reference>
<dbReference type="InterPro" id="IPR011184">
    <property type="entry name" value="DNA_mismatch_repair_Msh2"/>
</dbReference>
<dbReference type="SUPFAM" id="SSF52161">
    <property type="entry name" value="Ribosomal protein L13"/>
    <property type="match status" value="1"/>
</dbReference>
<dbReference type="InterPro" id="IPR000432">
    <property type="entry name" value="DNA_mismatch_repair_MutS_C"/>
</dbReference>
<dbReference type="InterPro" id="IPR007860">
    <property type="entry name" value="DNA_mmatch_repair_MutS_con_dom"/>
</dbReference>
<dbReference type="FunFam" id="3.30.420.110:FF:000002">
    <property type="entry name" value="DNA mismatch repair protein"/>
    <property type="match status" value="1"/>
</dbReference>
<dbReference type="SMART" id="SM00533">
    <property type="entry name" value="MUTSd"/>
    <property type="match status" value="1"/>
</dbReference>
<dbReference type="PANTHER" id="PTHR11361">
    <property type="entry name" value="DNA MISMATCH REPAIR PROTEIN MUTS FAMILY MEMBER"/>
    <property type="match status" value="1"/>
</dbReference>
<dbReference type="GO" id="GO:0006412">
    <property type="term" value="P:translation"/>
    <property type="evidence" value="ECO:0007669"/>
    <property type="project" value="InterPro"/>
</dbReference>
<comment type="caution">
    <text evidence="17">The sequence shown here is derived from an EMBL/GenBank/DDBJ whole genome shotgun (WGS) entry which is preliminary data.</text>
</comment>
<dbReference type="Pfam" id="PF05188">
    <property type="entry name" value="MutS_II"/>
    <property type="match status" value="1"/>
</dbReference>
<dbReference type="NCBIfam" id="TIGR01077">
    <property type="entry name" value="L13_A_E"/>
    <property type="match status" value="1"/>
</dbReference>
<dbReference type="InterPro" id="IPR005755">
    <property type="entry name" value="Ribosomal_uL13_euk/arc"/>
</dbReference>
<evidence type="ECO:0000313" key="17">
    <source>
        <dbReference type="EMBL" id="CAE7213055.1"/>
    </source>
</evidence>
<dbReference type="GO" id="GO:0030983">
    <property type="term" value="F:mismatched DNA binding"/>
    <property type="evidence" value="ECO:0007669"/>
    <property type="project" value="InterPro"/>
</dbReference>
<dbReference type="GO" id="GO:0003735">
    <property type="term" value="F:structural constituent of ribosome"/>
    <property type="evidence" value="ECO:0007669"/>
    <property type="project" value="InterPro"/>
</dbReference>
<keyword evidence="12" id="KW-0687">Ribonucleoprotein</keyword>
<dbReference type="InterPro" id="IPR016151">
    <property type="entry name" value="DNA_mismatch_repair_MutS_N"/>
</dbReference>
<dbReference type="Gene3D" id="6.10.250.3250">
    <property type="match status" value="1"/>
</dbReference>
<dbReference type="Pfam" id="PF00488">
    <property type="entry name" value="MutS_V"/>
    <property type="match status" value="1"/>
</dbReference>
<dbReference type="InterPro" id="IPR027417">
    <property type="entry name" value="P-loop_NTPase"/>
</dbReference>
<keyword evidence="6 14" id="KW-0227">DNA damage</keyword>
<dbReference type="HAMAP" id="MF_01366">
    <property type="entry name" value="Ribosomal_uL13"/>
    <property type="match status" value="1"/>
</dbReference>
<name>A0A8H3E6K2_9AGAM</name>
<dbReference type="AlphaFoldDB" id="A0A8H3E6K2"/>
<dbReference type="InterPro" id="IPR005822">
    <property type="entry name" value="Ribosomal_uL13"/>
</dbReference>
<protein>
    <recommendedName>
        <fullName evidence="16">DNA mismatch repair proteins mutS family domain-containing protein</fullName>
    </recommendedName>
</protein>
<dbReference type="GO" id="GO:0006298">
    <property type="term" value="P:mismatch repair"/>
    <property type="evidence" value="ECO:0007669"/>
    <property type="project" value="InterPro"/>
</dbReference>
<comment type="subunit">
    <text evidence="13">Heterodimer of msh2 and msh6.</text>
</comment>
<evidence type="ECO:0000256" key="14">
    <source>
        <dbReference type="RuleBase" id="RU003756"/>
    </source>
</evidence>
<evidence type="ECO:0000256" key="6">
    <source>
        <dbReference type="ARBA" id="ARBA00022763"/>
    </source>
</evidence>
<evidence type="ECO:0000313" key="18">
    <source>
        <dbReference type="Proteomes" id="UP000663827"/>
    </source>
</evidence>
<evidence type="ECO:0000256" key="10">
    <source>
        <dbReference type="ARBA" id="ARBA00023204"/>
    </source>
</evidence>
<dbReference type="Gene3D" id="3.30.420.110">
    <property type="entry name" value="MutS, connector domain"/>
    <property type="match status" value="1"/>
</dbReference>
<dbReference type="SUPFAM" id="SSF52540">
    <property type="entry name" value="P-loop containing nucleoside triphosphate hydrolases"/>
    <property type="match status" value="1"/>
</dbReference>
<keyword evidence="5 14" id="KW-0547">Nucleotide-binding</keyword>
<dbReference type="Proteomes" id="UP000663827">
    <property type="component" value="Unassembled WGS sequence"/>
</dbReference>
<dbReference type="GO" id="GO:0032301">
    <property type="term" value="C:MutSalpha complex"/>
    <property type="evidence" value="ECO:0007669"/>
    <property type="project" value="TreeGrafter"/>
</dbReference>
<comment type="subcellular location">
    <subcellularLocation>
        <location evidence="2">Nucleus</location>
    </subcellularLocation>
</comment>
<dbReference type="GO" id="GO:0015934">
    <property type="term" value="C:large ribosomal subunit"/>
    <property type="evidence" value="ECO:0007669"/>
    <property type="project" value="InterPro"/>
</dbReference>
<dbReference type="EMBL" id="CAJNJQ010004676">
    <property type="protein sequence ID" value="CAE7213055.1"/>
    <property type="molecule type" value="Genomic_DNA"/>
</dbReference>
<dbReference type="InterPro" id="IPR036899">
    <property type="entry name" value="Ribosomal_uL13_sf"/>
</dbReference>
<keyword evidence="10 14" id="KW-0234">DNA repair</keyword>
<evidence type="ECO:0000256" key="11">
    <source>
        <dbReference type="ARBA" id="ARBA00023242"/>
    </source>
</evidence>
<dbReference type="Pfam" id="PF01624">
    <property type="entry name" value="MutS_I"/>
    <property type="match status" value="1"/>
</dbReference>
<dbReference type="Gene3D" id="1.10.1420.10">
    <property type="match status" value="2"/>
</dbReference>
<comment type="similarity">
    <text evidence="3">Belongs to the universal ribosomal protein uL13 family.</text>
</comment>
<evidence type="ECO:0000256" key="9">
    <source>
        <dbReference type="ARBA" id="ARBA00023125"/>
    </source>
</evidence>
<dbReference type="Gene3D" id="3.90.1180.10">
    <property type="entry name" value="Ribosomal protein L13"/>
    <property type="match status" value="1"/>
</dbReference>
<comment type="function">
    <text evidence="14">Component of the post-replicative DNA mismatch repair system (MMR).</text>
</comment>
<keyword evidence="11" id="KW-0539">Nucleus</keyword>
<dbReference type="Pfam" id="PF05190">
    <property type="entry name" value="MutS_IV"/>
    <property type="match status" value="1"/>
</dbReference>
<evidence type="ECO:0000256" key="4">
    <source>
        <dbReference type="ARBA" id="ARBA00006271"/>
    </source>
</evidence>
<evidence type="ECO:0000256" key="5">
    <source>
        <dbReference type="ARBA" id="ARBA00022741"/>
    </source>
</evidence>
<keyword evidence="7" id="KW-0067">ATP-binding</keyword>
<dbReference type="FunFam" id="3.90.1180.10:FF:000002">
    <property type="entry name" value="60S ribosomal protein L16"/>
    <property type="match status" value="1"/>
</dbReference>
<keyword evidence="9 14" id="KW-0238">DNA-binding</keyword>
<evidence type="ECO:0000256" key="1">
    <source>
        <dbReference type="ARBA" id="ARBA00004021"/>
    </source>
</evidence>
<dbReference type="InterPro" id="IPR007695">
    <property type="entry name" value="DNA_mismatch_repair_MutS-lik_N"/>
</dbReference>
<dbReference type="GO" id="GO:0006312">
    <property type="term" value="P:mitotic recombination"/>
    <property type="evidence" value="ECO:0007669"/>
    <property type="project" value="TreeGrafter"/>
</dbReference>
<dbReference type="Pfam" id="PF00572">
    <property type="entry name" value="Ribosomal_L13"/>
    <property type="match status" value="1"/>
</dbReference>
<dbReference type="FunFam" id="1.10.1420.10:FF:000017">
    <property type="entry name" value="DNA mismatch repair protein Msh2"/>
    <property type="match status" value="1"/>
</dbReference>
<dbReference type="InterPro" id="IPR007861">
    <property type="entry name" value="DNA_mismatch_repair_MutS_clamp"/>
</dbReference>
<evidence type="ECO:0000256" key="3">
    <source>
        <dbReference type="ARBA" id="ARBA00006227"/>
    </source>
</evidence>
<dbReference type="SMART" id="SM00534">
    <property type="entry name" value="MUTSac"/>
    <property type="match status" value="1"/>
</dbReference>
<proteinExistence type="inferred from homology"/>
<sequence>MMYAKEKPEATDIDNAVTSGFCSFVASLPPKPEDTIRLFERQVNHDGLNQRQKTHRATKDYYSAHGPDATFVATHVYHTLSVIKQLGSGKNSLPSVTLSSAVAKIFLREALTTRQLRVEIWSPEGGKGKNASGSRWEISRKASPGNLQDVEDLLFSNTDLESAPIVMAVRLGKKDAGSKVVGVAFADASAREIGVSEFPDNDLLSNFEALLIQLDVKECVMQADDKRTDLDLNKLREVIERCNVVLTERKSGEFNAKNIEQDLGRLLKGDLATTALPEYDLKTAMAAAAALISYLSLTSDSTNSHQYTLRTHDLAQFMRLDASAVRALNLMPAPGLGGSGPMSGGRQSSNTSLLGLLNRCKTGQGARMLAQWLKQPLVNLHAIETRQTLVEAFAADGESRDTLRDDYLRAMPDFHRIGKRFQKGGASLEDVVRVYQAALKIPGLIMTLQAVGEGEDPAKQLIKTQYLDELEEYSASLSKYTEMVEQTIDLKELDRHNYVIKPDYDQNLKRLALKLSQVRDSLDEEHQNVGRDLGLELDKKLHLENNPSHGYCFRLSKSDSKAIHNKRQYNEISTQKAGTLFTTSTLRELANDYGSLSDQYNRAQSGLVKEVVGIAATYIAVLENLDVIIAHLDVIIRQVTRVIFAHVSVSSATPYVKPKMLEKGKNWRSSHQGGSSSMSRSSRGDHVHSERHRTLSRKKRIPDHLRAKHGWQVYLYSSGPSPVGVIALMAQCGCFVPASEAQLPIFDSILARVGAGDSQLKGVSTFMAEMLETATILRSATKDSLIIIDELGRGTSTYDGFGLAWAISEHIATKIRAFCLFATHFHELTTLSEELAHVKNLHVVAHVNQTGQTTQERDITLLYKVEPGVCDQSFGIHVAELANFPENVVKLAKRKAEELEDFGGKSTGPELSKEVTEEGAKILERVMGEWANMTGLEGGRDGDDVTMGEGSAEEQVRVLREVFEKYRDQIEGNAWCQSVLGQYQRSHSSLVTHPRNHATNDMSTFSSQPIVIDGKGHLLGRLATVISKQILNGQKIVVVRCEEVNISGSFFRNKLRYHNFLHKRHIVNPKKSGPFHHRAPSRILFKAIRGMLPHKTARGAAAIERLKMFEGVPPPYDRKKKMVVPEALRVLRLKPGRKYCTVKRLSHEVGWGYKDVVDRLEEKRKVKAKAFHERKITALKLRQKAVQDQAASYEKLAALGH</sequence>
<dbReference type="SUPFAM" id="SSF53150">
    <property type="entry name" value="DNA repair protein MutS, domain II"/>
    <property type="match status" value="1"/>
</dbReference>
<organism evidence="17 18">
    <name type="scientific">Rhizoctonia solani</name>
    <dbReference type="NCBI Taxonomy" id="456999"/>
    <lineage>
        <taxon>Eukaryota</taxon>
        <taxon>Fungi</taxon>
        <taxon>Dikarya</taxon>
        <taxon>Basidiomycota</taxon>
        <taxon>Agaricomycotina</taxon>
        <taxon>Agaricomycetes</taxon>
        <taxon>Cantharellales</taxon>
        <taxon>Ceratobasidiaceae</taxon>
        <taxon>Rhizoctonia</taxon>
    </lineage>
</organism>
<dbReference type="FunFam" id="3.40.50.300:FF:005021">
    <property type="entry name" value="Predicted protein"/>
    <property type="match status" value="1"/>
</dbReference>
<dbReference type="InterPro" id="IPR007696">
    <property type="entry name" value="DNA_mismatch_repair_MutS_core"/>
</dbReference>
<evidence type="ECO:0000256" key="2">
    <source>
        <dbReference type="ARBA" id="ARBA00004123"/>
    </source>
</evidence>
<dbReference type="InterPro" id="IPR036187">
    <property type="entry name" value="DNA_mismatch_repair_MutS_sf"/>
</dbReference>
<evidence type="ECO:0000256" key="12">
    <source>
        <dbReference type="ARBA" id="ARBA00023274"/>
    </source>
</evidence>
<dbReference type="Gene3D" id="3.40.1170.10">
    <property type="entry name" value="DNA repair protein MutS, domain I"/>
    <property type="match status" value="1"/>
</dbReference>
<dbReference type="GO" id="GO:0140664">
    <property type="term" value="F:ATP-dependent DNA damage sensor activity"/>
    <property type="evidence" value="ECO:0007669"/>
    <property type="project" value="InterPro"/>
</dbReference>
<evidence type="ECO:0000259" key="16">
    <source>
        <dbReference type="PROSITE" id="PS00486"/>
    </source>
</evidence>
<dbReference type="Gene3D" id="3.40.50.300">
    <property type="entry name" value="P-loop containing nucleotide triphosphate hydrolases"/>
    <property type="match status" value="1"/>
</dbReference>
<evidence type="ECO:0000256" key="7">
    <source>
        <dbReference type="ARBA" id="ARBA00022840"/>
    </source>
</evidence>
<dbReference type="PROSITE" id="PS00486">
    <property type="entry name" value="DNA_MISMATCH_REPAIR_2"/>
    <property type="match status" value="1"/>
</dbReference>
<dbReference type="PIRSF" id="PIRSF005813">
    <property type="entry name" value="MSH2"/>
    <property type="match status" value="1"/>
</dbReference>
<evidence type="ECO:0000256" key="8">
    <source>
        <dbReference type="ARBA" id="ARBA00022980"/>
    </source>
</evidence>
<feature type="compositionally biased region" description="Basic residues" evidence="15">
    <location>
        <begin position="689"/>
        <end position="699"/>
    </location>
</feature>
<comment type="similarity">
    <text evidence="4 14">Belongs to the DNA mismatch repair MutS family.</text>
</comment>
<dbReference type="PANTHER" id="PTHR11361:SF35">
    <property type="entry name" value="DNA MISMATCH REPAIR PROTEIN MSH2"/>
    <property type="match status" value="1"/>
</dbReference>
<feature type="domain" description="DNA mismatch repair proteins mutS family" evidence="16">
    <location>
        <begin position="784"/>
        <end position="800"/>
    </location>
</feature>
<evidence type="ECO:0000256" key="15">
    <source>
        <dbReference type="SAM" id="MobiDB-lite"/>
    </source>
</evidence>
<feature type="region of interest" description="Disordered" evidence="15">
    <location>
        <begin position="663"/>
        <end position="699"/>
    </location>
</feature>
<accession>A0A8H3E6K2</accession>
<gene>
    <name evidence="17" type="ORF">RDB_LOCUS155213</name>
</gene>
<dbReference type="CDD" id="cd00392">
    <property type="entry name" value="Ribosomal_L13"/>
    <property type="match status" value="1"/>
</dbReference>
<dbReference type="GO" id="GO:0005524">
    <property type="term" value="F:ATP binding"/>
    <property type="evidence" value="ECO:0007669"/>
    <property type="project" value="UniProtKB-KW"/>
</dbReference>
<dbReference type="SUPFAM" id="SSF48334">
    <property type="entry name" value="DNA repair protein MutS, domain III"/>
    <property type="match status" value="1"/>
</dbReference>